<dbReference type="EMBL" id="OZ021736">
    <property type="protein sequence ID" value="CAK9315062.1"/>
    <property type="molecule type" value="Genomic_DNA"/>
</dbReference>
<evidence type="ECO:0000313" key="1">
    <source>
        <dbReference type="EMBL" id="CAK9315062.1"/>
    </source>
</evidence>
<evidence type="ECO:0000313" key="2">
    <source>
        <dbReference type="Proteomes" id="UP001642487"/>
    </source>
</evidence>
<organism evidence="1 2">
    <name type="scientific">Citrullus colocynthis</name>
    <name type="common">colocynth</name>
    <dbReference type="NCBI Taxonomy" id="252529"/>
    <lineage>
        <taxon>Eukaryota</taxon>
        <taxon>Viridiplantae</taxon>
        <taxon>Streptophyta</taxon>
        <taxon>Embryophyta</taxon>
        <taxon>Tracheophyta</taxon>
        <taxon>Spermatophyta</taxon>
        <taxon>Magnoliopsida</taxon>
        <taxon>eudicotyledons</taxon>
        <taxon>Gunneridae</taxon>
        <taxon>Pentapetalae</taxon>
        <taxon>rosids</taxon>
        <taxon>fabids</taxon>
        <taxon>Cucurbitales</taxon>
        <taxon>Cucurbitaceae</taxon>
        <taxon>Benincaseae</taxon>
        <taxon>Citrullus</taxon>
    </lineage>
</organism>
<dbReference type="Proteomes" id="UP001642487">
    <property type="component" value="Chromosome 2"/>
</dbReference>
<sequence length="191" mass="21425">MPGSATQCRPLSPSLGHTFRVSSIVIVSSRLLPPSRDLNKPKMENQQEGDLGRFCVLLLADEAMAANLHPPNPSSSSSSRVSSPPATISTPPPLFFVRPSPDQSRVVPALASSLHRLSRDVWPVRAARRRRFPLLTLSPATATLFKRSFESLFTLKFFVFFRSSGLGKFYWKMRRFPRFPCLIELTLDLRV</sequence>
<reference evidence="1 2" key="1">
    <citation type="submission" date="2024-03" db="EMBL/GenBank/DDBJ databases">
        <authorList>
            <person name="Gkanogiannis A."/>
            <person name="Becerra Lopez-Lavalle L."/>
        </authorList>
    </citation>
    <scope>NUCLEOTIDE SEQUENCE [LARGE SCALE GENOMIC DNA]</scope>
</reference>
<proteinExistence type="predicted"/>
<gene>
    <name evidence="1" type="ORF">CITCOLO1_LOCUS6842</name>
</gene>
<name>A0ABP0Y3Q3_9ROSI</name>
<protein>
    <submittedName>
        <fullName evidence="1">Uncharacterized protein</fullName>
    </submittedName>
</protein>
<accession>A0ABP0Y3Q3</accession>
<keyword evidence="2" id="KW-1185">Reference proteome</keyword>